<evidence type="ECO:0000259" key="2">
    <source>
        <dbReference type="Pfam" id="PF01370"/>
    </source>
</evidence>
<keyword evidence="1" id="KW-0812">Transmembrane</keyword>
<gene>
    <name evidence="3" type="ORF">K7B09_00415</name>
</gene>
<dbReference type="InterPro" id="IPR025695">
    <property type="entry name" value="DoxX-like"/>
</dbReference>
<reference evidence="3" key="1">
    <citation type="submission" date="2021-09" db="EMBL/GenBank/DDBJ databases">
        <authorList>
            <person name="Wu T."/>
            <person name="Guo S.Z."/>
        </authorList>
    </citation>
    <scope>NUCLEOTIDE SEQUENCE</scope>
    <source>
        <strain evidence="3">RSS-23</strain>
    </source>
</reference>
<protein>
    <submittedName>
        <fullName evidence="3">SDR family oxidoreductase</fullName>
    </submittedName>
</protein>
<dbReference type="SUPFAM" id="SSF51735">
    <property type="entry name" value="NAD(P)-binding Rossmann-fold domains"/>
    <property type="match status" value="1"/>
</dbReference>
<feature type="transmembrane region" description="Helical" evidence="1">
    <location>
        <begin position="304"/>
        <end position="322"/>
    </location>
</feature>
<evidence type="ECO:0000256" key="1">
    <source>
        <dbReference type="SAM" id="Phobius"/>
    </source>
</evidence>
<evidence type="ECO:0000313" key="3">
    <source>
        <dbReference type="EMBL" id="MBZ4184789.1"/>
    </source>
</evidence>
<dbReference type="PANTHER" id="PTHR12126">
    <property type="entry name" value="NADH-UBIQUINONE OXIDOREDUCTASE 39 KDA SUBUNIT-RELATED"/>
    <property type="match status" value="1"/>
</dbReference>
<feature type="transmembrane region" description="Helical" evidence="1">
    <location>
        <begin position="375"/>
        <end position="399"/>
    </location>
</feature>
<name>A0ABS7TAB4_9GAMM</name>
<sequence length="425" mass="46400">MQTVLLVGGRGFIGGFIKAALRKRGFRVRVLARSQGRQLLDDEVAGDLLRMRQARDWTQALQGVSVVVNAAGILREEGLQNFEDVHVRAPLALAQACAARGIRFVQISALGHPADGGFIESKHRFDALLLALPVDAVVLRPSVVYSLRGSYGGTSLLRAMAAFPWRQLLPGDGHWVFQPICAEDLADVAAAACMQGERGIYQLGCAQPIALHRYQSRWRRWLHIAGEKSWRVPLPLVKLQVWIGQLLGRGPVNRTIWAMLVRGNVLDEGEQQRACAAFGVPVRDVDDVLSAAPSQMQDRWAAQLYFLAPWLQWSVVALWLWSGVVGLTTPARDIDAVAQGSLLAHAHPVALARAAAVLDLALGFALAVHPRPRPVVVLMWISVAAYLLGFGLGLPALFFDPLGGLVKNIALLPMLAVLWVLADRR</sequence>
<dbReference type="Proteomes" id="UP001430290">
    <property type="component" value="Unassembled WGS sequence"/>
</dbReference>
<feature type="domain" description="NAD-dependent epimerase/dehydratase" evidence="2">
    <location>
        <begin position="4"/>
        <end position="110"/>
    </location>
</feature>
<keyword evidence="1" id="KW-0472">Membrane</keyword>
<proteinExistence type="predicted"/>
<comment type="caution">
    <text evidence="3">The sequence shown here is derived from an EMBL/GenBank/DDBJ whole genome shotgun (WGS) entry which is preliminary data.</text>
</comment>
<organism evidence="3 4">
    <name type="scientific">Thermomonas beijingensis</name>
    <dbReference type="NCBI Taxonomy" id="2872701"/>
    <lineage>
        <taxon>Bacteria</taxon>
        <taxon>Pseudomonadati</taxon>
        <taxon>Pseudomonadota</taxon>
        <taxon>Gammaproteobacteria</taxon>
        <taxon>Lysobacterales</taxon>
        <taxon>Lysobacteraceae</taxon>
        <taxon>Thermomonas</taxon>
    </lineage>
</organism>
<dbReference type="InterPro" id="IPR051207">
    <property type="entry name" value="ComplexI_NDUFA9_subunit"/>
</dbReference>
<dbReference type="Gene3D" id="3.40.50.720">
    <property type="entry name" value="NAD(P)-binding Rossmann-like Domain"/>
    <property type="match status" value="1"/>
</dbReference>
<feature type="transmembrane region" description="Helical" evidence="1">
    <location>
        <begin position="405"/>
        <end position="422"/>
    </location>
</feature>
<dbReference type="Pfam" id="PF13781">
    <property type="entry name" value="DoxX_3"/>
    <property type="match status" value="1"/>
</dbReference>
<dbReference type="Pfam" id="PF01370">
    <property type="entry name" value="Epimerase"/>
    <property type="match status" value="1"/>
</dbReference>
<keyword evidence="4" id="KW-1185">Reference proteome</keyword>
<keyword evidence="1" id="KW-1133">Transmembrane helix</keyword>
<dbReference type="EMBL" id="JAIQDJ010000001">
    <property type="protein sequence ID" value="MBZ4184789.1"/>
    <property type="molecule type" value="Genomic_DNA"/>
</dbReference>
<dbReference type="PANTHER" id="PTHR12126:SF11">
    <property type="entry name" value="NADH DEHYDROGENASE [UBIQUINONE] 1 ALPHA SUBCOMPLEX SUBUNIT 9, MITOCHONDRIAL"/>
    <property type="match status" value="1"/>
</dbReference>
<evidence type="ECO:0000313" key="4">
    <source>
        <dbReference type="Proteomes" id="UP001430290"/>
    </source>
</evidence>
<dbReference type="InterPro" id="IPR036291">
    <property type="entry name" value="NAD(P)-bd_dom_sf"/>
</dbReference>
<dbReference type="RefSeq" id="WP_223625426.1">
    <property type="nucleotide sequence ID" value="NZ_JAIQDJ010000001.1"/>
</dbReference>
<accession>A0ABS7TAB4</accession>
<dbReference type="InterPro" id="IPR001509">
    <property type="entry name" value="Epimerase_deHydtase"/>
</dbReference>
<feature type="transmembrane region" description="Helical" evidence="1">
    <location>
        <begin position="350"/>
        <end position="368"/>
    </location>
</feature>